<dbReference type="Proteomes" id="UP001162483">
    <property type="component" value="Unassembled WGS sequence"/>
</dbReference>
<sequence>MQSPGRPDIVNAGPVETRSKNKPQPLKRSDEKAGCLETRHRPLW</sequence>
<evidence type="ECO:0000313" key="2">
    <source>
        <dbReference type="EMBL" id="CAI9568229.1"/>
    </source>
</evidence>
<protein>
    <submittedName>
        <fullName evidence="2">Uncharacterized protein</fullName>
    </submittedName>
</protein>
<organism evidence="2 3">
    <name type="scientific">Staurois parvus</name>
    <dbReference type="NCBI Taxonomy" id="386267"/>
    <lineage>
        <taxon>Eukaryota</taxon>
        <taxon>Metazoa</taxon>
        <taxon>Chordata</taxon>
        <taxon>Craniata</taxon>
        <taxon>Vertebrata</taxon>
        <taxon>Euteleostomi</taxon>
        <taxon>Amphibia</taxon>
        <taxon>Batrachia</taxon>
        <taxon>Anura</taxon>
        <taxon>Neobatrachia</taxon>
        <taxon>Ranoidea</taxon>
        <taxon>Ranidae</taxon>
        <taxon>Staurois</taxon>
    </lineage>
</organism>
<dbReference type="EMBL" id="CATNWA010014155">
    <property type="protein sequence ID" value="CAI9568229.1"/>
    <property type="molecule type" value="Genomic_DNA"/>
</dbReference>
<evidence type="ECO:0000256" key="1">
    <source>
        <dbReference type="SAM" id="MobiDB-lite"/>
    </source>
</evidence>
<comment type="caution">
    <text evidence="2">The sequence shown here is derived from an EMBL/GenBank/DDBJ whole genome shotgun (WGS) entry which is preliminary data.</text>
</comment>
<keyword evidence="3" id="KW-1185">Reference proteome</keyword>
<name>A0ABN9D6Q9_9NEOB</name>
<proteinExistence type="predicted"/>
<feature type="non-terminal residue" evidence="2">
    <location>
        <position position="44"/>
    </location>
</feature>
<accession>A0ABN9D6Q9</accession>
<gene>
    <name evidence="2" type="ORF">SPARVUS_LOCUS6667879</name>
</gene>
<reference evidence="2" key="1">
    <citation type="submission" date="2023-05" db="EMBL/GenBank/DDBJ databases">
        <authorList>
            <person name="Stuckert A."/>
        </authorList>
    </citation>
    <scope>NUCLEOTIDE SEQUENCE</scope>
</reference>
<feature type="compositionally biased region" description="Basic and acidic residues" evidence="1">
    <location>
        <begin position="27"/>
        <end position="44"/>
    </location>
</feature>
<feature type="region of interest" description="Disordered" evidence="1">
    <location>
        <begin position="1"/>
        <end position="44"/>
    </location>
</feature>
<evidence type="ECO:0000313" key="3">
    <source>
        <dbReference type="Proteomes" id="UP001162483"/>
    </source>
</evidence>